<dbReference type="InterPro" id="IPR045076">
    <property type="entry name" value="MutS"/>
</dbReference>
<dbReference type="GO" id="GO:0006298">
    <property type="term" value="P:mismatch repair"/>
    <property type="evidence" value="ECO:0007669"/>
    <property type="project" value="UniProtKB-UniRule"/>
</dbReference>
<keyword evidence="3 9" id="KW-0547">Nucleotide-binding</keyword>
<comment type="caution">
    <text evidence="12">The sequence shown here is derived from an EMBL/GenBank/DDBJ whole genome shotgun (WGS) entry which is preliminary data.</text>
</comment>
<dbReference type="Pfam" id="PF05188">
    <property type="entry name" value="MutS_II"/>
    <property type="match status" value="1"/>
</dbReference>
<gene>
    <name evidence="9" type="primary">mutS</name>
    <name evidence="12" type="ORF">COW36_12000</name>
</gene>
<dbReference type="InterPro" id="IPR016151">
    <property type="entry name" value="DNA_mismatch_repair_MutS_N"/>
</dbReference>
<dbReference type="InterPro" id="IPR036678">
    <property type="entry name" value="MutS_con_dom_sf"/>
</dbReference>
<evidence type="ECO:0000256" key="5">
    <source>
        <dbReference type="ARBA" id="ARBA00022840"/>
    </source>
</evidence>
<dbReference type="GO" id="GO:0005829">
    <property type="term" value="C:cytosol"/>
    <property type="evidence" value="ECO:0007669"/>
    <property type="project" value="TreeGrafter"/>
</dbReference>
<evidence type="ECO:0000256" key="9">
    <source>
        <dbReference type="HAMAP-Rule" id="MF_00096"/>
    </source>
</evidence>
<protein>
    <recommendedName>
        <fullName evidence="2 9">DNA mismatch repair protein MutS</fullName>
    </recommendedName>
</protein>
<dbReference type="GO" id="GO:0005524">
    <property type="term" value="F:ATP binding"/>
    <property type="evidence" value="ECO:0007669"/>
    <property type="project" value="UniProtKB-UniRule"/>
</dbReference>
<keyword evidence="6 9" id="KW-0238">DNA-binding</keyword>
<evidence type="ECO:0000256" key="10">
    <source>
        <dbReference type="RuleBase" id="RU003756"/>
    </source>
</evidence>
<dbReference type="AlphaFoldDB" id="A0A2M7G3P4"/>
<dbReference type="SMART" id="SM00534">
    <property type="entry name" value="MUTSac"/>
    <property type="match status" value="1"/>
</dbReference>
<dbReference type="InterPro" id="IPR007695">
    <property type="entry name" value="DNA_mismatch_repair_MutS-lik_N"/>
</dbReference>
<dbReference type="InterPro" id="IPR007860">
    <property type="entry name" value="DNA_mmatch_repair_MutS_con_dom"/>
</dbReference>
<dbReference type="Pfam" id="PF05192">
    <property type="entry name" value="MutS_III"/>
    <property type="match status" value="1"/>
</dbReference>
<dbReference type="Gene3D" id="3.40.1170.10">
    <property type="entry name" value="DNA repair protein MutS, domain I"/>
    <property type="match status" value="1"/>
</dbReference>
<feature type="binding site" evidence="9">
    <location>
        <begin position="637"/>
        <end position="644"/>
    </location>
    <ligand>
        <name>ATP</name>
        <dbReference type="ChEBI" id="CHEBI:30616"/>
    </ligand>
</feature>
<evidence type="ECO:0000256" key="2">
    <source>
        <dbReference type="ARBA" id="ARBA00021982"/>
    </source>
</evidence>
<dbReference type="PIRSF" id="PIRSF037677">
    <property type="entry name" value="DNA_mis_repair_Msh6"/>
    <property type="match status" value="1"/>
</dbReference>
<evidence type="ECO:0000259" key="11">
    <source>
        <dbReference type="PROSITE" id="PS00486"/>
    </source>
</evidence>
<dbReference type="Pfam" id="PF00488">
    <property type="entry name" value="MutS_V"/>
    <property type="match status" value="1"/>
</dbReference>
<feature type="domain" description="DNA mismatch repair proteins mutS family" evidence="11">
    <location>
        <begin position="711"/>
        <end position="727"/>
    </location>
</feature>
<dbReference type="FunFam" id="3.40.50.300:FF:000870">
    <property type="entry name" value="MutS protein homolog 4"/>
    <property type="match status" value="1"/>
</dbReference>
<dbReference type="GO" id="GO:0140664">
    <property type="term" value="F:ATP-dependent DNA damage sensor activity"/>
    <property type="evidence" value="ECO:0007669"/>
    <property type="project" value="InterPro"/>
</dbReference>
<evidence type="ECO:0000256" key="4">
    <source>
        <dbReference type="ARBA" id="ARBA00022763"/>
    </source>
</evidence>
<evidence type="ECO:0000313" key="13">
    <source>
        <dbReference type="Proteomes" id="UP000231019"/>
    </source>
</evidence>
<keyword evidence="7 9" id="KW-0234">DNA repair</keyword>
<dbReference type="Pfam" id="PF05190">
    <property type="entry name" value="MutS_IV"/>
    <property type="match status" value="1"/>
</dbReference>
<sequence>MTQKLNYSELDPQDYTPMMQQFLEVKRQYPHTLLLYRMGDFYETFFEDAQIAARELEITLTAREGGQGKKIDMAGIPFHALEAYLPRLIGKGYKVAICEQMEAPRPGKLVKREVIRVITPGTLLEGAMLQEKRNNYLGAVCRHKGSYGLAYTDISTGEFRLTQISGENAADLLTRELAGLELAETLLPSDQPWGEARIEDSEWAGMIPDPQGVTWESRLIFDPRTAEDRIKHHFGIQSLESYGCQDMPQAVAAAGAVLHYLSQTQMSALKQLQPPVSYLLSQFLVLDRSTRRNLELTQTYRENSFEGSLLWVLDQTRTAMGGRLLRDWLNHPLLDIPAIEARLDAVQELTEAGNLRFDLREQLDGIRDLERLSARVATQAANPRELRSLAEGLLRLPRLSQCLESLHSSLFQPLRQVPVEVLEMAEKVLACLQEAPSVKIQEGGIFRDGIQPELDELRQLMRGGKSWINELEQQERERTGIKSLKVGYSKTFGYFIEITHSNKDAVPDDYLRKQTLTNAERFITPALKEKEAAILNADEQVKHLEYELYLALRTEVAEHLSMLQILASATASLDVLAALAEVAVQEHYTRPRLRPEALLLIQGGRHPVIEKTLPAGQFVPNDAYLDIQDQRLIILTGPNMSGKSSFMRQTGLIVLMAQMGSFVPAAQAEIGICDRIFTRVGAVDDIATGQSTFMVEMVETSNILHHATPRSLVLLDEIGRGTSTFDGVSIAWAVSEYIARELRSRTVFATHYHELNRLAENVPGVKNFQVSVQENADGIVFLHKVVPGGADRSYGIEVARLAGLPAPVLERAKGLLQDIEKRSRIQSGLMKKARADAPEPDVVQLSLFEG</sequence>
<dbReference type="GO" id="GO:0003684">
    <property type="term" value="F:damaged DNA binding"/>
    <property type="evidence" value="ECO:0007669"/>
    <property type="project" value="UniProtKB-UniRule"/>
</dbReference>
<dbReference type="Gene3D" id="3.40.50.300">
    <property type="entry name" value="P-loop containing nucleotide triphosphate hydrolases"/>
    <property type="match status" value="1"/>
</dbReference>
<accession>A0A2M7G3P4</accession>
<dbReference type="SUPFAM" id="SSF48334">
    <property type="entry name" value="DNA repair protein MutS, domain III"/>
    <property type="match status" value="1"/>
</dbReference>
<evidence type="ECO:0000256" key="1">
    <source>
        <dbReference type="ARBA" id="ARBA00006271"/>
    </source>
</evidence>
<dbReference type="PROSITE" id="PS00486">
    <property type="entry name" value="DNA_MISMATCH_REPAIR_2"/>
    <property type="match status" value="1"/>
</dbReference>
<dbReference type="InterPro" id="IPR000432">
    <property type="entry name" value="DNA_mismatch_repair_MutS_C"/>
</dbReference>
<dbReference type="NCBIfam" id="TIGR01070">
    <property type="entry name" value="mutS1"/>
    <property type="match status" value="1"/>
</dbReference>
<dbReference type="Gene3D" id="1.10.1420.10">
    <property type="match status" value="2"/>
</dbReference>
<name>A0A2M7G3P4_9BACT</name>
<dbReference type="Proteomes" id="UP000231019">
    <property type="component" value="Unassembled WGS sequence"/>
</dbReference>
<dbReference type="Gene3D" id="3.30.420.110">
    <property type="entry name" value="MutS, connector domain"/>
    <property type="match status" value="1"/>
</dbReference>
<dbReference type="SUPFAM" id="SSF55271">
    <property type="entry name" value="DNA repair protein MutS, domain I"/>
    <property type="match status" value="1"/>
</dbReference>
<dbReference type="Pfam" id="PF01624">
    <property type="entry name" value="MutS_I"/>
    <property type="match status" value="1"/>
</dbReference>
<dbReference type="InterPro" id="IPR005748">
    <property type="entry name" value="DNA_mismatch_repair_MutS"/>
</dbReference>
<dbReference type="FunFam" id="3.40.1170.10:FF:000001">
    <property type="entry name" value="DNA mismatch repair protein MutS"/>
    <property type="match status" value="1"/>
</dbReference>
<dbReference type="PANTHER" id="PTHR11361">
    <property type="entry name" value="DNA MISMATCH REPAIR PROTEIN MUTS FAMILY MEMBER"/>
    <property type="match status" value="1"/>
</dbReference>
<dbReference type="InterPro" id="IPR027417">
    <property type="entry name" value="P-loop_NTPase"/>
</dbReference>
<dbReference type="InterPro" id="IPR007861">
    <property type="entry name" value="DNA_mismatch_repair_MutS_clamp"/>
</dbReference>
<dbReference type="PANTHER" id="PTHR11361:SF34">
    <property type="entry name" value="DNA MISMATCH REPAIR PROTEIN MSH1, MITOCHONDRIAL"/>
    <property type="match status" value="1"/>
</dbReference>
<reference evidence="12 13" key="1">
    <citation type="submission" date="2017-09" db="EMBL/GenBank/DDBJ databases">
        <title>Depth-based differentiation of microbial function through sediment-hosted aquifers and enrichment of novel symbionts in the deep terrestrial subsurface.</title>
        <authorList>
            <person name="Probst A.J."/>
            <person name="Ladd B."/>
            <person name="Jarett J.K."/>
            <person name="Geller-Mcgrath D.E."/>
            <person name="Sieber C.M."/>
            <person name="Emerson J.B."/>
            <person name="Anantharaman K."/>
            <person name="Thomas B.C."/>
            <person name="Malmstrom R."/>
            <person name="Stieglmeier M."/>
            <person name="Klingl A."/>
            <person name="Woyke T."/>
            <person name="Ryan C.M."/>
            <person name="Banfield J.F."/>
        </authorList>
    </citation>
    <scope>NUCLEOTIDE SEQUENCE [LARGE SCALE GENOMIC DNA]</scope>
    <source>
        <strain evidence="12">CG17_big_fil_post_rev_8_21_14_2_50_48_46</strain>
    </source>
</reference>
<dbReference type="CDD" id="cd03284">
    <property type="entry name" value="ABC_MutS1"/>
    <property type="match status" value="1"/>
</dbReference>
<organism evidence="12 13">
    <name type="scientific">bacterium (Candidatus Blackallbacteria) CG17_big_fil_post_rev_8_21_14_2_50_48_46</name>
    <dbReference type="NCBI Taxonomy" id="2014261"/>
    <lineage>
        <taxon>Bacteria</taxon>
        <taxon>Candidatus Blackallbacteria</taxon>
    </lineage>
</organism>
<dbReference type="NCBIfam" id="NF003810">
    <property type="entry name" value="PRK05399.1"/>
    <property type="match status" value="1"/>
</dbReference>
<dbReference type="InterPro" id="IPR007696">
    <property type="entry name" value="DNA_mismatch_repair_MutS_core"/>
</dbReference>
<dbReference type="SUPFAM" id="SSF53150">
    <property type="entry name" value="DNA repair protein MutS, domain II"/>
    <property type="match status" value="1"/>
</dbReference>
<comment type="similarity">
    <text evidence="1 9 10">Belongs to the DNA mismatch repair MutS family.</text>
</comment>
<dbReference type="SUPFAM" id="SSF52540">
    <property type="entry name" value="P-loop containing nucleoside triphosphate hydrolases"/>
    <property type="match status" value="1"/>
</dbReference>
<dbReference type="HAMAP" id="MF_00096">
    <property type="entry name" value="MutS"/>
    <property type="match status" value="1"/>
</dbReference>
<proteinExistence type="inferred from homology"/>
<evidence type="ECO:0000256" key="8">
    <source>
        <dbReference type="ARBA" id="ARBA00024647"/>
    </source>
</evidence>
<evidence type="ECO:0000256" key="7">
    <source>
        <dbReference type="ARBA" id="ARBA00023204"/>
    </source>
</evidence>
<dbReference type="SMART" id="SM00533">
    <property type="entry name" value="MUTSd"/>
    <property type="match status" value="1"/>
</dbReference>
<evidence type="ECO:0000256" key="3">
    <source>
        <dbReference type="ARBA" id="ARBA00022741"/>
    </source>
</evidence>
<dbReference type="GO" id="GO:0030983">
    <property type="term" value="F:mismatched DNA binding"/>
    <property type="evidence" value="ECO:0007669"/>
    <property type="project" value="InterPro"/>
</dbReference>
<dbReference type="EMBL" id="PFFQ01000037">
    <property type="protein sequence ID" value="PIW16485.1"/>
    <property type="molecule type" value="Genomic_DNA"/>
</dbReference>
<evidence type="ECO:0000313" key="12">
    <source>
        <dbReference type="EMBL" id="PIW16485.1"/>
    </source>
</evidence>
<dbReference type="InterPro" id="IPR017261">
    <property type="entry name" value="DNA_mismatch_repair_MutS/MSH"/>
</dbReference>
<dbReference type="InterPro" id="IPR036187">
    <property type="entry name" value="DNA_mismatch_repair_MutS_sf"/>
</dbReference>
<keyword evidence="4 9" id="KW-0227">DNA damage</keyword>
<evidence type="ECO:0000256" key="6">
    <source>
        <dbReference type="ARBA" id="ARBA00023125"/>
    </source>
</evidence>
<keyword evidence="5 9" id="KW-0067">ATP-binding</keyword>
<comment type="function">
    <text evidence="8 9">This protein is involved in the repair of mismatches in DNA. It is possible that it carries out the mismatch recognition step. This protein has a weak ATPase activity.</text>
</comment>
<dbReference type="FunFam" id="1.10.1420.10:FF:000001">
    <property type="entry name" value="DNA mismatch repair protein MutS"/>
    <property type="match status" value="1"/>
</dbReference>